<feature type="compositionally biased region" description="Basic residues" evidence="1">
    <location>
        <begin position="1"/>
        <end position="12"/>
    </location>
</feature>
<gene>
    <name evidence="3" type="ORF">ACFFQA_09930</name>
</gene>
<keyword evidence="4" id="KW-1185">Reference proteome</keyword>
<dbReference type="EMBL" id="JBHLZU010000008">
    <property type="protein sequence ID" value="MFB9904256.1"/>
    <property type="molecule type" value="Genomic_DNA"/>
</dbReference>
<feature type="region of interest" description="Disordered" evidence="1">
    <location>
        <begin position="1"/>
        <end position="32"/>
    </location>
</feature>
<evidence type="ECO:0000256" key="1">
    <source>
        <dbReference type="SAM" id="MobiDB-lite"/>
    </source>
</evidence>
<dbReference type="SUPFAM" id="SSF55464">
    <property type="entry name" value="Origin of replication-binding domain, RBD-like"/>
    <property type="match status" value="1"/>
</dbReference>
<evidence type="ECO:0000313" key="4">
    <source>
        <dbReference type="Proteomes" id="UP001589693"/>
    </source>
</evidence>
<dbReference type="RefSeq" id="WP_377851450.1">
    <property type="nucleotide sequence ID" value="NZ_JBHLZU010000008.1"/>
</dbReference>
<reference evidence="3 4" key="1">
    <citation type="submission" date="2024-09" db="EMBL/GenBank/DDBJ databases">
        <authorList>
            <person name="Sun Q."/>
            <person name="Mori K."/>
        </authorList>
    </citation>
    <scope>NUCLEOTIDE SEQUENCE [LARGE SCALE GENOMIC DNA]</scope>
    <source>
        <strain evidence="3 4">TBRC 7907</strain>
    </source>
</reference>
<comment type="caution">
    <text evidence="3">The sequence shown here is derived from an EMBL/GenBank/DDBJ whole genome shotgun (WGS) entry which is preliminary data.</text>
</comment>
<feature type="compositionally biased region" description="Polar residues" evidence="1">
    <location>
        <begin position="13"/>
        <end position="28"/>
    </location>
</feature>
<accession>A0ABV5ZTP4</accession>
<organism evidence="3 4">
    <name type="scientific">Allokutzneria oryzae</name>
    <dbReference type="NCBI Taxonomy" id="1378989"/>
    <lineage>
        <taxon>Bacteria</taxon>
        <taxon>Bacillati</taxon>
        <taxon>Actinomycetota</taxon>
        <taxon>Actinomycetes</taxon>
        <taxon>Pseudonocardiales</taxon>
        <taxon>Pseudonocardiaceae</taxon>
        <taxon>Allokutzneria</taxon>
    </lineage>
</organism>
<evidence type="ECO:0000259" key="2">
    <source>
        <dbReference type="Pfam" id="PF08751"/>
    </source>
</evidence>
<dbReference type="Pfam" id="PF08751">
    <property type="entry name" value="TrwC"/>
    <property type="match status" value="1"/>
</dbReference>
<evidence type="ECO:0000313" key="3">
    <source>
        <dbReference type="EMBL" id="MFB9904256.1"/>
    </source>
</evidence>
<proteinExistence type="predicted"/>
<dbReference type="Proteomes" id="UP001589693">
    <property type="component" value="Unassembled WGS sequence"/>
</dbReference>
<feature type="domain" description="TrwC relaxase" evidence="2">
    <location>
        <begin position="36"/>
        <end position="187"/>
    </location>
</feature>
<protein>
    <submittedName>
        <fullName evidence="3">Relaxase domain-containing protein</fullName>
    </submittedName>
</protein>
<dbReference type="InterPro" id="IPR014862">
    <property type="entry name" value="TrwC"/>
</dbReference>
<name>A0ABV5ZTP4_9PSEU</name>
<sequence length="207" mass="22472">MSFLRRKPKRVAHTTSFGAAMPTEQNTPTVPPGTRDITFAAPKSVSALMALLPPEDHRLGAVIAGHEAALADTLSWLDEEAAFARSEPAKLDCRGLNTTVVLHFSSANQQPHIHTHVLVGPTVTGVDGRTYPVDWDTLDQALVAALPLYMAVLRHNLVESLTVTWARDHHESKWQIAGIPDALLAQWPDTSCAFPAIPQTLAAARPR</sequence>